<dbReference type="PANTHER" id="PTHR33376">
    <property type="match status" value="1"/>
</dbReference>
<feature type="chain" id="PRO_5008611360" evidence="2">
    <location>
        <begin position="34"/>
        <end position="341"/>
    </location>
</feature>
<dbReference type="PATRIC" id="fig|2746.7.peg.1530"/>
<dbReference type="RefSeq" id="WP_013331791.1">
    <property type="nucleotide sequence ID" value="NZ_CP087224.1"/>
</dbReference>
<dbReference type="PANTHER" id="PTHR33376:SF4">
    <property type="entry name" value="SIALIC ACID-BINDING PERIPLASMIC PROTEIN SIAP"/>
    <property type="match status" value="1"/>
</dbReference>
<reference evidence="3 4" key="1">
    <citation type="submission" date="2016-06" db="EMBL/GenBank/DDBJ databases">
        <title>Genome sequence of halotolerant plant growth promoting strain of Halomonas elongata HEK1 isolated from salterns of Rann of Kutch, Gujarat, India.</title>
        <authorList>
            <person name="Gaba S."/>
            <person name="Singh R.N."/>
            <person name="Abrol S."/>
            <person name="Kaushik R."/>
            <person name="Saxena A.K."/>
        </authorList>
    </citation>
    <scope>NUCLEOTIDE SEQUENCE [LARGE SCALE GENOMIC DNA]</scope>
    <source>
        <strain evidence="3 4">HEK1</strain>
    </source>
</reference>
<proteinExistence type="predicted"/>
<protein>
    <submittedName>
        <fullName evidence="3">2,3-diketo-L-gulonate-binding periplasmic protein YiaO</fullName>
    </submittedName>
</protein>
<dbReference type="OMA" id="WPASGIW"/>
<dbReference type="InterPro" id="IPR018389">
    <property type="entry name" value="DctP_fam"/>
</dbReference>
<name>A0A1B8P4K7_HALEL</name>
<dbReference type="NCBIfam" id="NF037995">
    <property type="entry name" value="TRAP_S1"/>
    <property type="match status" value="1"/>
</dbReference>
<gene>
    <name evidence="3" type="primary">yiaO_3</name>
    <name evidence="3" type="ORF">A8U91_01482</name>
</gene>
<evidence type="ECO:0000313" key="4">
    <source>
        <dbReference type="Proteomes" id="UP000092504"/>
    </source>
</evidence>
<evidence type="ECO:0000256" key="1">
    <source>
        <dbReference type="ARBA" id="ARBA00022729"/>
    </source>
</evidence>
<evidence type="ECO:0000313" key="3">
    <source>
        <dbReference type="EMBL" id="OBX37133.1"/>
    </source>
</evidence>
<dbReference type="GO" id="GO:0055085">
    <property type="term" value="P:transmembrane transport"/>
    <property type="evidence" value="ECO:0007669"/>
    <property type="project" value="InterPro"/>
</dbReference>
<keyword evidence="1 2" id="KW-0732">Signal</keyword>
<dbReference type="CDD" id="cd13602">
    <property type="entry name" value="PBP2_TRAP_BpDctp6_7"/>
    <property type="match status" value="1"/>
</dbReference>
<dbReference type="EMBL" id="MAJD01000001">
    <property type="protein sequence ID" value="OBX37133.1"/>
    <property type="molecule type" value="Genomic_DNA"/>
</dbReference>
<sequence>MIDSLQSALSRRAALCALIAGMSVGGLTLNAQAATRMDFSNEYNASSIHAEGDAWFIKRVEELTDGEVDITLHTGASLGFRSGDHFYAVADNAVQIADSLSGTLGGIDPIFLLSSLPFLADDVESARRLYEIARPEYKKVFNDNDQVLLYASPWPASGIWSKEPVTDMQALQDLKIRTYDRNGTEILRNAGAAPVKLSWADVVPQLATGGIEAVLTSAESGANSSFWEHLSDFSAIQYAIPLNMVHMNRDAFESLDESQQEAIRQAAKETDEHNWEVVKQRVAQNYETLESHDVTIHDPISDTFRAELEKAATPVVDNWLDNIGERGQKILDEFNQTQASE</sequence>
<dbReference type="Gene3D" id="3.40.190.170">
    <property type="entry name" value="Bacterial extracellular solute-binding protein, family 7"/>
    <property type="match status" value="1"/>
</dbReference>
<evidence type="ECO:0000256" key="2">
    <source>
        <dbReference type="SAM" id="SignalP"/>
    </source>
</evidence>
<comment type="caution">
    <text evidence="3">The sequence shown here is derived from an EMBL/GenBank/DDBJ whole genome shotgun (WGS) entry which is preliminary data.</text>
</comment>
<dbReference type="Pfam" id="PF03480">
    <property type="entry name" value="DctP"/>
    <property type="match status" value="1"/>
</dbReference>
<organism evidence="3 4">
    <name type="scientific">Halomonas elongata</name>
    <dbReference type="NCBI Taxonomy" id="2746"/>
    <lineage>
        <taxon>Bacteria</taxon>
        <taxon>Pseudomonadati</taxon>
        <taxon>Pseudomonadota</taxon>
        <taxon>Gammaproteobacteria</taxon>
        <taxon>Oceanospirillales</taxon>
        <taxon>Halomonadaceae</taxon>
        <taxon>Halomonas</taxon>
    </lineage>
</organism>
<dbReference type="GeneID" id="91009301"/>
<feature type="signal peptide" evidence="2">
    <location>
        <begin position="1"/>
        <end position="33"/>
    </location>
</feature>
<accession>A0A1B8P4K7</accession>
<dbReference type="AlphaFoldDB" id="A0A1B8P4K7"/>
<dbReference type="Proteomes" id="UP000092504">
    <property type="component" value="Unassembled WGS sequence"/>
</dbReference>
<dbReference type="InterPro" id="IPR038404">
    <property type="entry name" value="TRAP_DctP_sf"/>
</dbReference>